<keyword evidence="1" id="KW-1133">Transmembrane helix</keyword>
<dbReference type="AlphaFoldDB" id="A0A2T0N300"/>
<evidence type="ECO:0000256" key="1">
    <source>
        <dbReference type="SAM" id="Phobius"/>
    </source>
</evidence>
<keyword evidence="1" id="KW-0812">Transmembrane</keyword>
<organism evidence="2 3">
    <name type="scientific">Nonomuraea fuscirosea</name>
    <dbReference type="NCBI Taxonomy" id="1291556"/>
    <lineage>
        <taxon>Bacteria</taxon>
        <taxon>Bacillati</taxon>
        <taxon>Actinomycetota</taxon>
        <taxon>Actinomycetes</taxon>
        <taxon>Streptosporangiales</taxon>
        <taxon>Streptosporangiaceae</taxon>
        <taxon>Nonomuraea</taxon>
    </lineage>
</organism>
<accession>A0A2T0N300</accession>
<proteinExistence type="predicted"/>
<dbReference type="Proteomes" id="UP000238312">
    <property type="component" value="Unassembled WGS sequence"/>
</dbReference>
<dbReference type="EMBL" id="PVNG01000006">
    <property type="protein sequence ID" value="PRX66309.1"/>
    <property type="molecule type" value="Genomic_DNA"/>
</dbReference>
<evidence type="ECO:0000313" key="2">
    <source>
        <dbReference type="EMBL" id="PRX66309.1"/>
    </source>
</evidence>
<comment type="caution">
    <text evidence="2">The sequence shown here is derived from an EMBL/GenBank/DDBJ whole genome shotgun (WGS) entry which is preliminary data.</text>
</comment>
<keyword evidence="3" id="KW-1185">Reference proteome</keyword>
<sequence length="37" mass="3970">MAHNPKFIRRRLGVKALVVVTVLVAAVLIAGVLMLLS</sequence>
<feature type="transmembrane region" description="Helical" evidence="1">
    <location>
        <begin position="12"/>
        <end position="36"/>
    </location>
</feature>
<protein>
    <submittedName>
        <fullName evidence="2">Uncharacterized protein</fullName>
    </submittedName>
</protein>
<name>A0A2T0N300_9ACTN</name>
<keyword evidence="1" id="KW-0472">Membrane</keyword>
<evidence type="ECO:0000313" key="3">
    <source>
        <dbReference type="Proteomes" id="UP000238312"/>
    </source>
</evidence>
<reference evidence="2 3" key="1">
    <citation type="submission" date="2018-03" db="EMBL/GenBank/DDBJ databases">
        <title>Genomic Encyclopedia of Type Strains, Phase III (KMG-III): the genomes of soil and plant-associated and newly described type strains.</title>
        <authorList>
            <person name="Whitman W."/>
        </authorList>
    </citation>
    <scope>NUCLEOTIDE SEQUENCE [LARGE SCALE GENOMIC DNA]</scope>
    <source>
        <strain evidence="2 3">CGMCC 4.7104</strain>
    </source>
</reference>
<gene>
    <name evidence="2" type="ORF">B0I32_106449</name>
</gene>